<accession>A0ABV6I8N4</accession>
<dbReference type="EMBL" id="JBHLXJ010000002">
    <property type="protein sequence ID" value="MFC0348187.1"/>
    <property type="molecule type" value="Genomic_DNA"/>
</dbReference>
<name>A0ABV6I8N4_9BURK</name>
<comment type="caution">
    <text evidence="1">The sequence shown here is derived from an EMBL/GenBank/DDBJ whole genome shotgun (WGS) entry which is preliminary data.</text>
</comment>
<protein>
    <submittedName>
        <fullName evidence="1">Uncharacterized protein</fullName>
    </submittedName>
</protein>
<dbReference type="RefSeq" id="WP_390209203.1">
    <property type="nucleotide sequence ID" value="NZ_JBHLXJ010000002.1"/>
</dbReference>
<sequence>MQELNIIEVDEVGGSVFFETVGYILGWPCGAGAKMRKAVDDQDNMLLSGLQYGA</sequence>
<organism evidence="1 2">
    <name type="scientific">Undibacterium danionis</name>
    <dbReference type="NCBI Taxonomy" id="1812100"/>
    <lineage>
        <taxon>Bacteria</taxon>
        <taxon>Pseudomonadati</taxon>
        <taxon>Pseudomonadota</taxon>
        <taxon>Betaproteobacteria</taxon>
        <taxon>Burkholderiales</taxon>
        <taxon>Oxalobacteraceae</taxon>
        <taxon>Undibacterium</taxon>
    </lineage>
</organism>
<keyword evidence="2" id="KW-1185">Reference proteome</keyword>
<reference evidence="1 2" key="1">
    <citation type="submission" date="2024-09" db="EMBL/GenBank/DDBJ databases">
        <authorList>
            <person name="Sun Q."/>
            <person name="Mori K."/>
        </authorList>
    </citation>
    <scope>NUCLEOTIDE SEQUENCE [LARGE SCALE GENOMIC DNA]</scope>
    <source>
        <strain evidence="1 2">CCM 8677</strain>
    </source>
</reference>
<gene>
    <name evidence="1" type="ORF">ACFFJH_00045</name>
</gene>
<evidence type="ECO:0000313" key="2">
    <source>
        <dbReference type="Proteomes" id="UP001589844"/>
    </source>
</evidence>
<proteinExistence type="predicted"/>
<evidence type="ECO:0000313" key="1">
    <source>
        <dbReference type="EMBL" id="MFC0348187.1"/>
    </source>
</evidence>
<dbReference type="Proteomes" id="UP001589844">
    <property type="component" value="Unassembled WGS sequence"/>
</dbReference>